<proteinExistence type="predicted"/>
<evidence type="ECO:0000256" key="1">
    <source>
        <dbReference type="SAM" id="MobiDB-lite"/>
    </source>
</evidence>
<feature type="compositionally biased region" description="Basic residues" evidence="1">
    <location>
        <begin position="36"/>
        <end position="49"/>
    </location>
</feature>
<dbReference type="Proteomes" id="UP000429607">
    <property type="component" value="Unassembled WGS sequence"/>
</dbReference>
<organism evidence="2 3">
    <name type="scientific">Phytophthora rubi</name>
    <dbReference type="NCBI Taxonomy" id="129364"/>
    <lineage>
        <taxon>Eukaryota</taxon>
        <taxon>Sar</taxon>
        <taxon>Stramenopiles</taxon>
        <taxon>Oomycota</taxon>
        <taxon>Peronosporomycetes</taxon>
        <taxon>Peronosporales</taxon>
        <taxon>Peronosporaceae</taxon>
        <taxon>Phytophthora</taxon>
    </lineage>
</organism>
<sequence length="152" mass="17194">MARTKRKRTREEIEETLRDNDQVNATPAAPEEPAAKKRRQARRRRKRCNLNKEFQALNVGEEVTTTSVVRSVAAVDAVEEPPAVRSDHPATEESIPVAPAADPRDMEMHRRAVNAEQARRRRAAMTASQQEQNRARDRESPYQTGKLDNVAA</sequence>
<name>A0A6A3JSD9_9STRA</name>
<reference evidence="2 3" key="1">
    <citation type="submission" date="2018-09" db="EMBL/GenBank/DDBJ databases">
        <title>Genomic investigation of the strawberry pathogen Phytophthora fragariae indicates pathogenicity is determined by transcriptional variation in three key races.</title>
        <authorList>
            <person name="Adams T.M."/>
            <person name="Armitage A.D."/>
            <person name="Sobczyk M.K."/>
            <person name="Bates H.J."/>
            <person name="Dunwell J.M."/>
            <person name="Nellist C.F."/>
            <person name="Harrison R.J."/>
        </authorList>
    </citation>
    <scope>NUCLEOTIDE SEQUENCE [LARGE SCALE GENOMIC DNA]</scope>
    <source>
        <strain evidence="2 3">SCRP249</strain>
    </source>
</reference>
<feature type="compositionally biased region" description="Basic and acidic residues" evidence="1">
    <location>
        <begin position="9"/>
        <end position="21"/>
    </location>
</feature>
<dbReference type="EMBL" id="QXFV01001999">
    <property type="protein sequence ID" value="KAE8994533.1"/>
    <property type="molecule type" value="Genomic_DNA"/>
</dbReference>
<feature type="region of interest" description="Disordered" evidence="1">
    <location>
        <begin position="1"/>
        <end position="50"/>
    </location>
</feature>
<gene>
    <name evidence="2" type="ORF">PR001_g20370</name>
</gene>
<comment type="caution">
    <text evidence="2">The sequence shown here is derived from an EMBL/GenBank/DDBJ whole genome shotgun (WGS) entry which is preliminary data.</text>
</comment>
<protein>
    <submittedName>
        <fullName evidence="2">Uncharacterized protein</fullName>
    </submittedName>
</protein>
<dbReference type="AlphaFoldDB" id="A0A6A3JSD9"/>
<feature type="region of interest" description="Disordered" evidence="1">
    <location>
        <begin position="76"/>
        <end position="152"/>
    </location>
</feature>
<evidence type="ECO:0000313" key="3">
    <source>
        <dbReference type="Proteomes" id="UP000429607"/>
    </source>
</evidence>
<evidence type="ECO:0000313" key="2">
    <source>
        <dbReference type="EMBL" id="KAE8994533.1"/>
    </source>
</evidence>
<accession>A0A6A3JSD9</accession>